<name>A0A518CD85_9BACT</name>
<keyword evidence="1" id="KW-0472">Membrane</keyword>
<accession>A0A518CD85</accession>
<protein>
    <submittedName>
        <fullName evidence="2">Uncharacterized protein</fullName>
    </submittedName>
</protein>
<reference evidence="3" key="1">
    <citation type="submission" date="2019-02" db="EMBL/GenBank/DDBJ databases">
        <title>Deep-cultivation of Planctomycetes and their phenomic and genomic characterization uncovers novel biology.</title>
        <authorList>
            <person name="Wiegand S."/>
            <person name="Jogler M."/>
            <person name="Boedeker C."/>
            <person name="Pinto D."/>
            <person name="Vollmers J."/>
            <person name="Rivas-Marin E."/>
            <person name="Kohn T."/>
            <person name="Peeters S.H."/>
            <person name="Heuer A."/>
            <person name="Rast P."/>
            <person name="Oberbeckmann S."/>
            <person name="Bunk B."/>
            <person name="Jeske O."/>
            <person name="Meyerdierks A."/>
            <person name="Storesund J.E."/>
            <person name="Kallscheuer N."/>
            <person name="Luecker S."/>
            <person name="Lage O.M."/>
            <person name="Pohl T."/>
            <person name="Merkel B.J."/>
            <person name="Hornburger P."/>
            <person name="Mueller R.-W."/>
            <person name="Bruemmer F."/>
            <person name="Labrenz M."/>
            <person name="Spormann A.M."/>
            <person name="Op den Camp H."/>
            <person name="Overmann J."/>
            <person name="Amann R."/>
            <person name="Jetten M.S.M."/>
            <person name="Mascher T."/>
            <person name="Medema M.H."/>
            <person name="Devos D.P."/>
            <person name="Kaster A.-K."/>
            <person name="Ovreas L."/>
            <person name="Rohde M."/>
            <person name="Galperin M.Y."/>
            <person name="Jogler C."/>
        </authorList>
    </citation>
    <scope>NUCLEOTIDE SEQUENCE [LARGE SCALE GENOMIC DNA]</scope>
    <source>
        <strain evidence="3">Pan97</strain>
    </source>
</reference>
<keyword evidence="1" id="KW-1133">Transmembrane helix</keyword>
<evidence type="ECO:0000313" key="3">
    <source>
        <dbReference type="Proteomes" id="UP000318626"/>
    </source>
</evidence>
<dbReference type="AlphaFoldDB" id="A0A518CD85"/>
<dbReference type="Proteomes" id="UP000318626">
    <property type="component" value="Chromosome"/>
</dbReference>
<sequence>MEQILEQYGTLITIFSMAVTVITSLTAIYLWFNPSKARKRLFVTSRHLNLIHEKSDSFPDISISFKGIGETLQNVSVTTFWIWCQNSDITKADFAKNGSLKIQAEEDAEILSCSVIRQSHEGNAVCVQRSQDRKQISVSFDHLNENEGAEIRVFHTARSNGLLNATGKIRGGEIVQAPNSLRRKHYVVPSIITIPLILISLAIPFARYLDQNETVKQVAEIFLYAFVGLQWLVWGTLIIRIYLSPVIPTAIAP</sequence>
<evidence type="ECO:0000313" key="2">
    <source>
        <dbReference type="EMBL" id="QDU77183.1"/>
    </source>
</evidence>
<feature type="transmembrane region" description="Helical" evidence="1">
    <location>
        <begin position="12"/>
        <end position="32"/>
    </location>
</feature>
<proteinExistence type="predicted"/>
<organism evidence="2 3">
    <name type="scientific">Bremerella volcania</name>
    <dbReference type="NCBI Taxonomy" id="2527984"/>
    <lineage>
        <taxon>Bacteria</taxon>
        <taxon>Pseudomonadati</taxon>
        <taxon>Planctomycetota</taxon>
        <taxon>Planctomycetia</taxon>
        <taxon>Pirellulales</taxon>
        <taxon>Pirellulaceae</taxon>
        <taxon>Bremerella</taxon>
    </lineage>
</organism>
<feature type="transmembrane region" description="Helical" evidence="1">
    <location>
        <begin position="221"/>
        <end position="243"/>
    </location>
</feature>
<dbReference type="EMBL" id="CP036289">
    <property type="protein sequence ID" value="QDU77183.1"/>
    <property type="molecule type" value="Genomic_DNA"/>
</dbReference>
<keyword evidence="1" id="KW-0812">Transmembrane</keyword>
<gene>
    <name evidence="2" type="ORF">Pan97_42450</name>
</gene>
<dbReference type="KEGG" id="bvo:Pan97_42450"/>
<keyword evidence="3" id="KW-1185">Reference proteome</keyword>
<evidence type="ECO:0000256" key="1">
    <source>
        <dbReference type="SAM" id="Phobius"/>
    </source>
</evidence>
<feature type="transmembrane region" description="Helical" evidence="1">
    <location>
        <begin position="186"/>
        <end position="209"/>
    </location>
</feature>